<organism evidence="2">
    <name type="scientific">Edafosvirus sp</name>
    <dbReference type="NCBI Taxonomy" id="2487765"/>
    <lineage>
        <taxon>Viruses</taxon>
        <taxon>Varidnaviria</taxon>
        <taxon>Bamfordvirae</taxon>
        <taxon>Nucleocytoviricota</taxon>
        <taxon>Megaviricetes</taxon>
        <taxon>Imitervirales</taxon>
        <taxon>Mimiviridae</taxon>
        <taxon>Klosneuvirinae</taxon>
    </lineage>
</organism>
<keyword evidence="1" id="KW-1133">Transmembrane helix</keyword>
<protein>
    <submittedName>
        <fullName evidence="2">Uncharacterized protein</fullName>
    </submittedName>
</protein>
<dbReference type="EMBL" id="MK072070">
    <property type="protein sequence ID" value="AYV78137.1"/>
    <property type="molecule type" value="Genomic_DNA"/>
</dbReference>
<reference evidence="2" key="1">
    <citation type="submission" date="2018-10" db="EMBL/GenBank/DDBJ databases">
        <title>Hidden diversity of soil giant viruses.</title>
        <authorList>
            <person name="Schulz F."/>
            <person name="Alteio L."/>
            <person name="Goudeau D."/>
            <person name="Ryan E.M."/>
            <person name="Malmstrom R.R."/>
            <person name="Blanchard J."/>
            <person name="Woyke T."/>
        </authorList>
    </citation>
    <scope>NUCLEOTIDE SEQUENCE</scope>
    <source>
        <strain evidence="2">EDV1</strain>
    </source>
</reference>
<accession>A0A3G4ZTC9</accession>
<name>A0A3G4ZTC9_9VIRU</name>
<feature type="transmembrane region" description="Helical" evidence="1">
    <location>
        <begin position="7"/>
        <end position="25"/>
    </location>
</feature>
<keyword evidence="1" id="KW-0812">Transmembrane</keyword>
<proteinExistence type="predicted"/>
<gene>
    <name evidence="2" type="ORF">Edafosvirus5_55</name>
</gene>
<evidence type="ECO:0000313" key="2">
    <source>
        <dbReference type="EMBL" id="AYV78137.1"/>
    </source>
</evidence>
<sequence length="41" mass="4928">MIIQINSEFIMVILFQLFVWTAVYFRDSPVTQVIDLKHENQ</sequence>
<keyword evidence="1" id="KW-0472">Membrane</keyword>
<evidence type="ECO:0000256" key="1">
    <source>
        <dbReference type="SAM" id="Phobius"/>
    </source>
</evidence>